<dbReference type="EMBL" id="VWMU01000258">
    <property type="protein sequence ID" value="KAA3709357.1"/>
    <property type="molecule type" value="Genomic_DNA"/>
</dbReference>
<name>A0A641ME14_9BACE</name>
<dbReference type="PROSITE" id="PS51257">
    <property type="entry name" value="PROKAR_LIPOPROTEIN"/>
    <property type="match status" value="1"/>
</dbReference>
<accession>A0A641ME14</accession>
<comment type="caution">
    <text evidence="1">The sequence shown here is derived from an EMBL/GenBank/DDBJ whole genome shotgun (WGS) entry which is preliminary data.</text>
</comment>
<evidence type="ECO:0000313" key="1">
    <source>
        <dbReference type="EMBL" id="KAA3709357.1"/>
    </source>
</evidence>
<dbReference type="Pfam" id="PF15659">
    <property type="entry name" value="Toxin-JAB1"/>
    <property type="match status" value="1"/>
</dbReference>
<organism evidence="1">
    <name type="scientific">Bacteroides salyersiae</name>
    <dbReference type="NCBI Taxonomy" id="291644"/>
    <lineage>
        <taxon>Bacteria</taxon>
        <taxon>Pseudomonadati</taxon>
        <taxon>Bacteroidota</taxon>
        <taxon>Bacteroidia</taxon>
        <taxon>Bacteroidales</taxon>
        <taxon>Bacteroidaceae</taxon>
        <taxon>Bacteroides</taxon>
    </lineage>
</organism>
<gene>
    <name evidence="1" type="ORF">F3F94_18985</name>
</gene>
<dbReference type="InterPro" id="IPR028218">
    <property type="entry name" value="Toxin-JAB1"/>
</dbReference>
<dbReference type="AlphaFoldDB" id="A0A641ME14"/>
<evidence type="ECO:0008006" key="2">
    <source>
        <dbReference type="Google" id="ProtNLM"/>
    </source>
</evidence>
<protein>
    <recommendedName>
        <fullName evidence="2">RHS repeat-associated core domain-containing protein</fullName>
    </recommendedName>
</protein>
<reference evidence="1" key="1">
    <citation type="journal article" date="2019" name="Nat. Med.">
        <title>A library of human gut bacterial isolates paired with longitudinal multiomics data enables mechanistic microbiome research.</title>
        <authorList>
            <person name="Poyet M."/>
            <person name="Groussin M."/>
            <person name="Gibbons S.M."/>
            <person name="Avila-Pacheco J."/>
            <person name="Jiang X."/>
            <person name="Kearney S.M."/>
            <person name="Perrotta A.R."/>
            <person name="Berdy B."/>
            <person name="Zhao S."/>
            <person name="Lieberman T.D."/>
            <person name="Swanson P.K."/>
            <person name="Smith M."/>
            <person name="Roesemann S."/>
            <person name="Alexander J.E."/>
            <person name="Rich S.A."/>
            <person name="Livny J."/>
            <person name="Vlamakis H."/>
            <person name="Clish C."/>
            <person name="Bullock K."/>
            <person name="Deik A."/>
            <person name="Scott J."/>
            <person name="Pierce K.A."/>
            <person name="Xavier R.J."/>
            <person name="Alm E.J."/>
        </authorList>
    </citation>
    <scope>NUCLEOTIDE SEQUENCE</scope>
    <source>
        <strain evidence="1">BIOML-A21</strain>
    </source>
</reference>
<sequence>MDMKKFTGLIMLVIAACLKLQAQHSEGNPFARLGYKADVYTFGEKEEFHDLEEIVEIGEVLFNTKTNKVVGFVEDADSLIELKPELQSMSIDPLCEKYYSISPYVYCMNNPVRFIDPDGTDVWELRYDGTVEWIEESEKHTMYALNQDGERTGASISISDRTIFDQLAEGRNRSDYDGSYAITNSHEVGDVYIFAANNTKVEWGLSGYQGKNGRQYVLHTQNINNTVLPRDNSEEGLTIANQYFDMHSHPDHDGTEGGSGYIIGGGDKKFVTNNYQKAKEQGTTPPTYYVYHRQSKIIYQYTPWKSNIYIKKVTNNTGLRFIVPKK</sequence>
<proteinExistence type="predicted"/>
<dbReference type="Gene3D" id="2.180.10.10">
    <property type="entry name" value="RHS repeat-associated core"/>
    <property type="match status" value="1"/>
</dbReference>